<dbReference type="Gene3D" id="3.40.50.300">
    <property type="entry name" value="P-loop containing nucleotide triphosphate hydrolases"/>
    <property type="match status" value="1"/>
</dbReference>
<organism evidence="5 6">
    <name type="scientific">Ramlibacter montanisoli</name>
    <dbReference type="NCBI Taxonomy" id="2732512"/>
    <lineage>
        <taxon>Bacteria</taxon>
        <taxon>Pseudomonadati</taxon>
        <taxon>Pseudomonadota</taxon>
        <taxon>Betaproteobacteria</taxon>
        <taxon>Burkholderiales</taxon>
        <taxon>Comamonadaceae</taxon>
        <taxon>Ramlibacter</taxon>
    </lineage>
</organism>
<dbReference type="PANTHER" id="PTHR45766:SF6">
    <property type="entry name" value="SWI_SNF-RELATED MATRIX-ASSOCIATED ACTIN-DEPENDENT REGULATOR OF CHROMATIN SUBFAMILY A-LIKE PROTEIN 1"/>
    <property type="match status" value="1"/>
</dbReference>
<proteinExistence type="predicted"/>
<evidence type="ECO:0000256" key="2">
    <source>
        <dbReference type="SAM" id="MobiDB-lite"/>
    </source>
</evidence>
<dbReference type="Gene3D" id="3.40.50.10810">
    <property type="entry name" value="Tandem AAA-ATPase domain"/>
    <property type="match status" value="1"/>
</dbReference>
<evidence type="ECO:0000313" key="5">
    <source>
        <dbReference type="EMBL" id="NNU44783.1"/>
    </source>
</evidence>
<protein>
    <recommendedName>
        <fullName evidence="7">Helicase</fullName>
    </recommendedName>
</protein>
<dbReference type="InterPro" id="IPR001650">
    <property type="entry name" value="Helicase_C-like"/>
</dbReference>
<evidence type="ECO:0000259" key="4">
    <source>
        <dbReference type="PROSITE" id="PS51194"/>
    </source>
</evidence>
<gene>
    <name evidence="5" type="ORF">HK415_18885</name>
</gene>
<dbReference type="InterPro" id="IPR014001">
    <property type="entry name" value="Helicase_ATP-bd"/>
</dbReference>
<feature type="domain" description="Helicase ATP-binding" evidence="3">
    <location>
        <begin position="1"/>
        <end position="110"/>
    </location>
</feature>
<feature type="region of interest" description="Disordered" evidence="2">
    <location>
        <begin position="506"/>
        <end position="526"/>
    </location>
</feature>
<accession>A0A849KLG7</accession>
<dbReference type="InterPro" id="IPR038718">
    <property type="entry name" value="SNF2-like_sf"/>
</dbReference>
<evidence type="ECO:0000259" key="3">
    <source>
        <dbReference type="PROSITE" id="PS51192"/>
    </source>
</evidence>
<dbReference type="AlphaFoldDB" id="A0A849KLG7"/>
<dbReference type="Pfam" id="PF00271">
    <property type="entry name" value="Helicase_C"/>
    <property type="match status" value="1"/>
</dbReference>
<dbReference type="GO" id="GO:0016787">
    <property type="term" value="F:hydrolase activity"/>
    <property type="evidence" value="ECO:0007669"/>
    <property type="project" value="UniProtKB-KW"/>
</dbReference>
<dbReference type="InterPro" id="IPR027417">
    <property type="entry name" value="P-loop_NTPase"/>
</dbReference>
<dbReference type="Proteomes" id="UP000552954">
    <property type="component" value="Unassembled WGS sequence"/>
</dbReference>
<keyword evidence="6" id="KW-1185">Reference proteome</keyword>
<evidence type="ECO:0000313" key="6">
    <source>
        <dbReference type="Proteomes" id="UP000552954"/>
    </source>
</evidence>
<dbReference type="NCBIfam" id="NF041062">
    <property type="entry name" value="DpdE"/>
    <property type="match status" value="1"/>
</dbReference>
<dbReference type="SUPFAM" id="SSF52540">
    <property type="entry name" value="P-loop containing nucleoside triphosphate hydrolases"/>
    <property type="match status" value="1"/>
</dbReference>
<dbReference type="SMART" id="SM00490">
    <property type="entry name" value="HELICc"/>
    <property type="match status" value="1"/>
</dbReference>
<comment type="caution">
    <text evidence="5">The sequence shown here is derived from an EMBL/GenBank/DDBJ whole genome shotgun (WGS) entry which is preliminary data.</text>
</comment>
<dbReference type="EMBL" id="JABFCS010000001">
    <property type="protein sequence ID" value="NNU44783.1"/>
    <property type="molecule type" value="Genomic_DNA"/>
</dbReference>
<keyword evidence="1" id="KW-0378">Hydrolase</keyword>
<feature type="domain" description="Helicase C-terminal" evidence="4">
    <location>
        <begin position="307"/>
        <end position="479"/>
    </location>
</feature>
<reference evidence="5 6" key="2">
    <citation type="submission" date="2020-06" db="EMBL/GenBank/DDBJ databases">
        <title>Ramlibacter rhizophilus sp. nov., isolated from rhizosphere soil of national flower Mugunghwa from South Korea.</title>
        <authorList>
            <person name="Zheng-Fei Y."/>
            <person name="Huan T."/>
        </authorList>
    </citation>
    <scope>NUCLEOTIDE SEQUENCE [LARGE SCALE GENOMIC DNA]</scope>
    <source>
        <strain evidence="5 6">B156</strain>
    </source>
</reference>
<dbReference type="PROSITE" id="PS51194">
    <property type="entry name" value="HELICASE_CTER"/>
    <property type="match status" value="1"/>
</dbReference>
<feature type="compositionally biased region" description="Basic and acidic residues" evidence="2">
    <location>
        <begin position="507"/>
        <end position="517"/>
    </location>
</feature>
<dbReference type="PROSITE" id="PS51192">
    <property type="entry name" value="HELICASE_ATP_BIND_1"/>
    <property type="match status" value="1"/>
</dbReference>
<dbReference type="PANTHER" id="PTHR45766">
    <property type="entry name" value="DNA ANNEALING HELICASE AND ENDONUCLEASE ZRANB3 FAMILY MEMBER"/>
    <property type="match status" value="1"/>
</dbReference>
<name>A0A849KLG7_9BURK</name>
<reference evidence="5 6" key="1">
    <citation type="submission" date="2020-05" db="EMBL/GenBank/DDBJ databases">
        <authorList>
            <person name="Khan S.A."/>
            <person name="Jeon C.O."/>
            <person name="Chun B.H."/>
        </authorList>
    </citation>
    <scope>NUCLEOTIDE SEQUENCE [LARGE SCALE GENOMIC DNA]</scope>
    <source>
        <strain evidence="5 6">B156</strain>
    </source>
</reference>
<sequence length="882" mass="100292">MLVVAPASLVDQWRAELIRKFNLDAWMDESVRVLASDDLRELKKSIAEAGMLVIDEAHHLSTDKDENGVSLFGLVSQYAPSVAAMLLLSATPALTDTQGFLKMLHLLDPVAFPLDDLDGFRRRIESRQLIAELVARLIPENALVMEDDLDRLVVAFKDDALLQSRVERLRPIVQQLPEEDDEEFVDALEAVRLHIAETYKLHRRILRNRRRSFPWATPKRSGLRRVAYACDLQRQRHVAIEELRLMLVNEAVNDSLDRFVLQHAIQPTREDSLEQVLRSQPGAMLEHLVQASRVDALSKQSRERETRLKALSNEILSQLQAVQVQVTVFCDRPQIADEVFESLQALLRNQVVRHRVRHRDEFDDLDPDRGRLESDDWRRFMREPEGCRVLVCDQTAEEGLNLHGGRKVVIHFDFPASPNRVEQRMGRFDRFGSGNAIESVAIVCSDDPDEMAWVDCLERGFEVFAQSVASLQYLVDEVMQSLPQQWMGLGTTAFVELEDALAGPDGRMSRERRRIDQQDTLDSLGAKSDDSYEELEAVDHDWGPWGRAFRELAEKTLLLGRVTLPWKGTLPSGEEVFRTRYSNGGAAPTLFPLSVFVTDFVGTLDTEAPGASSRNLLSYPYSLRRNTALSKDGQAKRVRPLRFGDPLVEALLSFCQTDDRGRVFAVWRHWPDYCAVDACGNDLFFRFDFLVEADLGEGDPTRGAAGITSDRALRRRVDGCFAPQFVTAWIGVDRRAVAQPPDHLTTAYRPKPAFTETGQDFNLNSGRWQQLSTREDVPWLQDWERVCQQASEDALAHVRDLGTVQDQIARATRLLNEQLQTRVAYLQNRIARLSSFARQAEEAELIAELDRHERLMIAVTRPRFHLDVVGAVFVSPHSFETE</sequence>
<evidence type="ECO:0000256" key="1">
    <source>
        <dbReference type="ARBA" id="ARBA00022801"/>
    </source>
</evidence>
<evidence type="ECO:0008006" key="7">
    <source>
        <dbReference type="Google" id="ProtNLM"/>
    </source>
</evidence>